<keyword evidence="7" id="KW-1185">Reference proteome</keyword>
<protein>
    <recommendedName>
        <fullName evidence="5">LIM zinc-binding domain-containing protein</fullName>
    </recommendedName>
</protein>
<evidence type="ECO:0000256" key="2">
    <source>
        <dbReference type="ARBA" id="ARBA00022833"/>
    </source>
</evidence>
<dbReference type="SMART" id="SM00132">
    <property type="entry name" value="LIM"/>
    <property type="match status" value="2"/>
</dbReference>
<feature type="domain" description="LIM zinc-binding" evidence="5">
    <location>
        <begin position="220"/>
        <end position="280"/>
    </location>
</feature>
<dbReference type="Proteomes" id="UP000245591">
    <property type="component" value="Unassembled WGS sequence"/>
</dbReference>
<gene>
    <name evidence="6" type="ORF">BB558_003613</name>
</gene>
<evidence type="ECO:0000259" key="5">
    <source>
        <dbReference type="PROSITE" id="PS50023"/>
    </source>
</evidence>
<dbReference type="GO" id="GO:0030036">
    <property type="term" value="P:actin cytoskeleton organization"/>
    <property type="evidence" value="ECO:0007669"/>
    <property type="project" value="TreeGrafter"/>
</dbReference>
<organism evidence="6 7">
    <name type="scientific">Smittium angustum</name>
    <dbReference type="NCBI Taxonomy" id="133377"/>
    <lineage>
        <taxon>Eukaryota</taxon>
        <taxon>Fungi</taxon>
        <taxon>Fungi incertae sedis</taxon>
        <taxon>Zoopagomycota</taxon>
        <taxon>Kickxellomycotina</taxon>
        <taxon>Harpellomycetes</taxon>
        <taxon>Harpellales</taxon>
        <taxon>Legeriomycetaceae</taxon>
        <taxon>Smittium</taxon>
    </lineage>
</organism>
<dbReference type="SUPFAM" id="SSF57716">
    <property type="entry name" value="Glucocorticoid receptor-like (DNA-binding domain)"/>
    <property type="match status" value="2"/>
</dbReference>
<name>A0A2U1J5L8_SMIAN</name>
<dbReference type="PROSITE" id="PS00478">
    <property type="entry name" value="LIM_DOMAIN_1"/>
    <property type="match status" value="1"/>
</dbReference>
<reference evidence="6 7" key="1">
    <citation type="journal article" date="2018" name="MBio">
        <title>Comparative Genomics Reveals the Core Gene Toolbox for the Fungus-Insect Symbiosis.</title>
        <authorList>
            <person name="Wang Y."/>
            <person name="Stata M."/>
            <person name="Wang W."/>
            <person name="Stajich J.E."/>
            <person name="White M.M."/>
            <person name="Moncalvo J.M."/>
        </authorList>
    </citation>
    <scope>NUCLEOTIDE SEQUENCE [LARGE SCALE GENOMIC DNA]</scope>
    <source>
        <strain evidence="6 7">AUS-126-30</strain>
    </source>
</reference>
<evidence type="ECO:0000313" key="6">
    <source>
        <dbReference type="EMBL" id="PWA00344.1"/>
    </source>
</evidence>
<keyword evidence="3 4" id="KW-0440">LIM domain</keyword>
<dbReference type="GO" id="GO:0003779">
    <property type="term" value="F:actin binding"/>
    <property type="evidence" value="ECO:0007669"/>
    <property type="project" value="TreeGrafter"/>
</dbReference>
<dbReference type="PROSITE" id="PS50023">
    <property type="entry name" value="LIM_DOMAIN_2"/>
    <property type="match status" value="1"/>
</dbReference>
<comment type="caution">
    <text evidence="6">The sequence shown here is derived from an EMBL/GenBank/DDBJ whole genome shotgun (WGS) entry which is preliminary data.</text>
</comment>
<sequence>MSKDLQERLLDKEINNMNIEKILEYETQSLKDIVKTLENRINELSTTMIQNGKNDFNPFRRGSEAYIRQSTNNFPEKHPDLNNQLVSDNGYPEKSNKKADENNLYNYIECGFCQKIIEIAQVKASNIDPKSIVYCCSECERKLTNIKKTATPNSDMNVCVECGQKVGKTFLNIYGFRYHTQHFVCYDCRLPLYTLGGYYCDPNNKRKFYCQRDYLQRFALTCNKCNLQITLGDMVTLLGKEYHSSCFTCTTCRLPFDNDVCFDYKNEPFCERHWHSKNGTICNVCDGIIKGKCVLIDGIKYHPDCVYNS</sequence>
<dbReference type="GO" id="GO:0046872">
    <property type="term" value="F:metal ion binding"/>
    <property type="evidence" value="ECO:0007669"/>
    <property type="project" value="UniProtKB-KW"/>
</dbReference>
<evidence type="ECO:0000256" key="3">
    <source>
        <dbReference type="ARBA" id="ARBA00023038"/>
    </source>
</evidence>
<evidence type="ECO:0000313" key="7">
    <source>
        <dbReference type="Proteomes" id="UP000245591"/>
    </source>
</evidence>
<dbReference type="PANTHER" id="PTHR24214:SF62">
    <property type="entry name" value="LEUPAXIN"/>
    <property type="match status" value="1"/>
</dbReference>
<evidence type="ECO:0000256" key="4">
    <source>
        <dbReference type="PROSITE-ProRule" id="PRU00125"/>
    </source>
</evidence>
<dbReference type="GO" id="GO:0001725">
    <property type="term" value="C:stress fiber"/>
    <property type="evidence" value="ECO:0007669"/>
    <property type="project" value="TreeGrafter"/>
</dbReference>
<proteinExistence type="predicted"/>
<keyword evidence="1 4" id="KW-0479">Metal-binding</keyword>
<dbReference type="InterPro" id="IPR050604">
    <property type="entry name" value="PDZ-LIM_domain"/>
</dbReference>
<dbReference type="EMBL" id="MBFU01000340">
    <property type="protein sequence ID" value="PWA00344.1"/>
    <property type="molecule type" value="Genomic_DNA"/>
</dbReference>
<dbReference type="InterPro" id="IPR001781">
    <property type="entry name" value="Znf_LIM"/>
</dbReference>
<dbReference type="Pfam" id="PF00412">
    <property type="entry name" value="LIM"/>
    <property type="match status" value="2"/>
</dbReference>
<dbReference type="Gene3D" id="2.10.110.10">
    <property type="entry name" value="Cysteine Rich Protein"/>
    <property type="match status" value="3"/>
</dbReference>
<dbReference type="AlphaFoldDB" id="A0A2U1J5L8"/>
<accession>A0A2U1J5L8</accession>
<dbReference type="CDD" id="cd08368">
    <property type="entry name" value="LIM"/>
    <property type="match status" value="1"/>
</dbReference>
<dbReference type="PANTHER" id="PTHR24214">
    <property type="entry name" value="PDZ AND LIM DOMAIN PROTEIN ZASP"/>
    <property type="match status" value="1"/>
</dbReference>
<dbReference type="GO" id="GO:0031941">
    <property type="term" value="C:filamentous actin"/>
    <property type="evidence" value="ECO:0007669"/>
    <property type="project" value="TreeGrafter"/>
</dbReference>
<keyword evidence="2 4" id="KW-0862">Zinc</keyword>
<evidence type="ECO:0000256" key="1">
    <source>
        <dbReference type="ARBA" id="ARBA00022723"/>
    </source>
</evidence>
<dbReference type="GO" id="GO:0051371">
    <property type="term" value="F:muscle alpha-actinin binding"/>
    <property type="evidence" value="ECO:0007669"/>
    <property type="project" value="TreeGrafter"/>
</dbReference>